<dbReference type="Pfam" id="PF05161">
    <property type="entry name" value="MOFRL"/>
    <property type="match status" value="1"/>
</dbReference>
<dbReference type="GO" id="GO:0005737">
    <property type="term" value="C:cytoplasm"/>
    <property type="evidence" value="ECO:0007669"/>
    <property type="project" value="TreeGrafter"/>
</dbReference>
<protein>
    <submittedName>
        <fullName evidence="3">Hydroxypyruvate reductase</fullName>
    </submittedName>
</protein>
<sequence>MAAAVERAWPEADLSGCVAVPYGYGLDCRRIRVREAGHPVPDANSLAAAEEILATVTDLGPDDLVVALISGGGSATICLPAAGITLADKQVTNRLLLASGFDIRTMNAVRQKISAIKGGRLAAAAAPARVITFAISDIPGDEAEAIASGPTAPSGAEIDFDHVVEVLGPQLPEPVRELLASPARPVKADHVDPIQVIATAKGALAAAADVATEHGIKPIILGDAIEGEAREVAREMAQKALDHTGPCVLLSGGETTVTVGNDKAGRGGRNTEFLLALVVALAGRRGVWVLAADTDGEDGSNLGAAGAIAGPDTLERARQAGLDPAAALAGHDSGSLLASLGDLIVTGPTLTNVNDFRAILIMPHERG</sequence>
<dbReference type="InterPro" id="IPR007835">
    <property type="entry name" value="MOFRL"/>
</dbReference>
<gene>
    <name evidence="3" type="ORF">GCM10011494_35310</name>
</gene>
<accession>A0A916TVJ2</accession>
<feature type="domain" description="MOFRL-associated" evidence="2">
    <location>
        <begin position="1"/>
        <end position="179"/>
    </location>
</feature>
<dbReference type="Proteomes" id="UP000608154">
    <property type="component" value="Unassembled WGS sequence"/>
</dbReference>
<dbReference type="EMBL" id="BMHK01000037">
    <property type="protein sequence ID" value="GGC13413.1"/>
    <property type="molecule type" value="Genomic_DNA"/>
</dbReference>
<dbReference type="InterPro" id="IPR025286">
    <property type="entry name" value="MOFRL_assoc_dom"/>
</dbReference>
<dbReference type="InterPro" id="IPR038614">
    <property type="entry name" value="GK_N_sf"/>
</dbReference>
<name>A0A916TVJ2_9SPHN</name>
<dbReference type="Pfam" id="PF13660">
    <property type="entry name" value="DUF4147"/>
    <property type="match status" value="1"/>
</dbReference>
<evidence type="ECO:0000313" key="4">
    <source>
        <dbReference type="Proteomes" id="UP000608154"/>
    </source>
</evidence>
<reference evidence="3" key="1">
    <citation type="journal article" date="2014" name="Int. J. Syst. Evol. Microbiol.">
        <title>Complete genome sequence of Corynebacterium casei LMG S-19264T (=DSM 44701T), isolated from a smear-ripened cheese.</title>
        <authorList>
            <consortium name="US DOE Joint Genome Institute (JGI-PGF)"/>
            <person name="Walter F."/>
            <person name="Albersmeier A."/>
            <person name="Kalinowski J."/>
            <person name="Ruckert C."/>
        </authorList>
    </citation>
    <scope>NUCLEOTIDE SEQUENCE</scope>
    <source>
        <strain evidence="3">CGMCC 1.15095</strain>
    </source>
</reference>
<dbReference type="AlphaFoldDB" id="A0A916TVJ2"/>
<keyword evidence="4" id="KW-1185">Reference proteome</keyword>
<comment type="caution">
    <text evidence="3">The sequence shown here is derived from an EMBL/GenBank/DDBJ whole genome shotgun (WGS) entry which is preliminary data.</text>
</comment>
<dbReference type="SUPFAM" id="SSF82544">
    <property type="entry name" value="GckA/TtuD-like"/>
    <property type="match status" value="1"/>
</dbReference>
<evidence type="ECO:0000259" key="1">
    <source>
        <dbReference type="Pfam" id="PF05161"/>
    </source>
</evidence>
<dbReference type="PANTHER" id="PTHR12227:SF0">
    <property type="entry name" value="GLYCERATE KINASE"/>
    <property type="match status" value="1"/>
</dbReference>
<proteinExistence type="predicted"/>
<organism evidence="3 4">
    <name type="scientific">Novosphingobium endophyticum</name>
    <dbReference type="NCBI Taxonomy" id="1955250"/>
    <lineage>
        <taxon>Bacteria</taxon>
        <taxon>Pseudomonadati</taxon>
        <taxon>Pseudomonadota</taxon>
        <taxon>Alphaproteobacteria</taxon>
        <taxon>Sphingomonadales</taxon>
        <taxon>Sphingomonadaceae</taxon>
        <taxon>Novosphingobium</taxon>
    </lineage>
</organism>
<dbReference type="PANTHER" id="PTHR12227">
    <property type="entry name" value="GLYCERATE KINASE"/>
    <property type="match status" value="1"/>
</dbReference>
<dbReference type="Gene3D" id="3.40.1480.10">
    <property type="entry name" value="MOFRL domain"/>
    <property type="match status" value="1"/>
</dbReference>
<reference evidence="3" key="2">
    <citation type="submission" date="2020-09" db="EMBL/GenBank/DDBJ databases">
        <authorList>
            <person name="Sun Q."/>
            <person name="Zhou Y."/>
        </authorList>
    </citation>
    <scope>NUCLEOTIDE SEQUENCE</scope>
    <source>
        <strain evidence="3">CGMCC 1.15095</strain>
    </source>
</reference>
<evidence type="ECO:0000313" key="3">
    <source>
        <dbReference type="EMBL" id="GGC13413.1"/>
    </source>
</evidence>
<dbReference type="GO" id="GO:0008887">
    <property type="term" value="F:glycerate kinase activity"/>
    <property type="evidence" value="ECO:0007669"/>
    <property type="project" value="InterPro"/>
</dbReference>
<evidence type="ECO:0000259" key="2">
    <source>
        <dbReference type="Pfam" id="PF13660"/>
    </source>
</evidence>
<dbReference type="InterPro" id="IPR039760">
    <property type="entry name" value="MOFRL_protein"/>
</dbReference>
<dbReference type="InterPro" id="IPR037035">
    <property type="entry name" value="GK-like_C_sf"/>
</dbReference>
<dbReference type="Gene3D" id="3.40.50.10180">
    <property type="entry name" value="Glycerate kinase, MOFRL-like N-terminal domain"/>
    <property type="match status" value="1"/>
</dbReference>
<feature type="domain" description="MOFRL" evidence="1">
    <location>
        <begin position="247"/>
        <end position="355"/>
    </location>
</feature>